<dbReference type="SUPFAM" id="SSF49777">
    <property type="entry name" value="PEBP-like"/>
    <property type="match status" value="1"/>
</dbReference>
<feature type="signal peptide" evidence="1">
    <location>
        <begin position="1"/>
        <end position="19"/>
    </location>
</feature>
<evidence type="ECO:0000313" key="3">
    <source>
        <dbReference type="Proteomes" id="UP000799302"/>
    </source>
</evidence>
<keyword evidence="1" id="KW-0732">Signal</keyword>
<dbReference type="CDD" id="cd00866">
    <property type="entry name" value="PEBP_euk"/>
    <property type="match status" value="1"/>
</dbReference>
<dbReference type="Gene3D" id="3.90.280.10">
    <property type="entry name" value="PEBP-like"/>
    <property type="match status" value="1"/>
</dbReference>
<dbReference type="GO" id="GO:0046578">
    <property type="term" value="P:regulation of Ras protein signal transduction"/>
    <property type="evidence" value="ECO:0007669"/>
    <property type="project" value="TreeGrafter"/>
</dbReference>
<evidence type="ECO:0000256" key="1">
    <source>
        <dbReference type="SAM" id="SignalP"/>
    </source>
</evidence>
<dbReference type="EMBL" id="MU004230">
    <property type="protein sequence ID" value="KAF2674004.1"/>
    <property type="molecule type" value="Genomic_DNA"/>
</dbReference>
<dbReference type="AlphaFoldDB" id="A0A6A6USS3"/>
<protein>
    <submittedName>
        <fullName evidence="2">PEBP-like protein</fullName>
    </submittedName>
</protein>
<keyword evidence="3" id="KW-1185">Reference proteome</keyword>
<name>A0A6A6USS3_9PEZI</name>
<proteinExistence type="predicted"/>
<evidence type="ECO:0000313" key="2">
    <source>
        <dbReference type="EMBL" id="KAF2674004.1"/>
    </source>
</evidence>
<dbReference type="GO" id="GO:0030162">
    <property type="term" value="P:regulation of proteolysis"/>
    <property type="evidence" value="ECO:0007669"/>
    <property type="project" value="TreeGrafter"/>
</dbReference>
<reference evidence="2" key="1">
    <citation type="journal article" date="2020" name="Stud. Mycol.">
        <title>101 Dothideomycetes genomes: a test case for predicting lifestyles and emergence of pathogens.</title>
        <authorList>
            <person name="Haridas S."/>
            <person name="Albert R."/>
            <person name="Binder M."/>
            <person name="Bloem J."/>
            <person name="Labutti K."/>
            <person name="Salamov A."/>
            <person name="Andreopoulos B."/>
            <person name="Baker S."/>
            <person name="Barry K."/>
            <person name="Bills G."/>
            <person name="Bluhm B."/>
            <person name="Cannon C."/>
            <person name="Castanera R."/>
            <person name="Culley D."/>
            <person name="Daum C."/>
            <person name="Ezra D."/>
            <person name="Gonzalez J."/>
            <person name="Henrissat B."/>
            <person name="Kuo A."/>
            <person name="Liang C."/>
            <person name="Lipzen A."/>
            <person name="Lutzoni F."/>
            <person name="Magnuson J."/>
            <person name="Mondo S."/>
            <person name="Nolan M."/>
            <person name="Ohm R."/>
            <person name="Pangilinan J."/>
            <person name="Park H.-J."/>
            <person name="Ramirez L."/>
            <person name="Alfaro M."/>
            <person name="Sun H."/>
            <person name="Tritt A."/>
            <person name="Yoshinaga Y."/>
            <person name="Zwiers L.-H."/>
            <person name="Turgeon B."/>
            <person name="Goodwin S."/>
            <person name="Spatafora J."/>
            <person name="Crous P."/>
            <person name="Grigoriev I."/>
        </authorList>
    </citation>
    <scope>NUCLEOTIDE SEQUENCE</scope>
    <source>
        <strain evidence="2">CBS 115976</strain>
    </source>
</reference>
<feature type="chain" id="PRO_5025519203" evidence="1">
    <location>
        <begin position="20"/>
        <end position="182"/>
    </location>
</feature>
<dbReference type="InterPro" id="IPR036610">
    <property type="entry name" value="PEBP-like_sf"/>
</dbReference>
<dbReference type="Pfam" id="PF01161">
    <property type="entry name" value="PBP"/>
    <property type="match status" value="1"/>
</dbReference>
<dbReference type="InterPro" id="IPR008914">
    <property type="entry name" value="PEBP"/>
</dbReference>
<dbReference type="OrthoDB" id="2506647at2759"/>
<dbReference type="Proteomes" id="UP000799302">
    <property type="component" value="Unassembled WGS sequence"/>
</dbReference>
<dbReference type="GO" id="GO:0005543">
    <property type="term" value="F:phospholipid binding"/>
    <property type="evidence" value="ECO:0007669"/>
    <property type="project" value="TreeGrafter"/>
</dbReference>
<gene>
    <name evidence="2" type="ORF">BT63DRAFT_380632</name>
</gene>
<dbReference type="GO" id="GO:0030414">
    <property type="term" value="F:peptidase inhibitor activity"/>
    <property type="evidence" value="ECO:0007669"/>
    <property type="project" value="TreeGrafter"/>
</dbReference>
<dbReference type="PANTHER" id="PTHR11362">
    <property type="entry name" value="PHOSPHATIDYLETHANOLAMINE-BINDING PROTEIN"/>
    <property type="match status" value="1"/>
</dbReference>
<dbReference type="InterPro" id="IPR035810">
    <property type="entry name" value="PEBP_euk"/>
</dbReference>
<organism evidence="2 3">
    <name type="scientific">Microthyrium microscopicum</name>
    <dbReference type="NCBI Taxonomy" id="703497"/>
    <lineage>
        <taxon>Eukaryota</taxon>
        <taxon>Fungi</taxon>
        <taxon>Dikarya</taxon>
        <taxon>Ascomycota</taxon>
        <taxon>Pezizomycotina</taxon>
        <taxon>Dothideomycetes</taxon>
        <taxon>Dothideomycetes incertae sedis</taxon>
        <taxon>Microthyriales</taxon>
        <taxon>Microthyriaceae</taxon>
        <taxon>Microthyrium</taxon>
    </lineage>
</organism>
<dbReference type="PANTHER" id="PTHR11362:SF148">
    <property type="entry name" value="CARBOXYPEPTIDASE Y INHIBITOR"/>
    <property type="match status" value="1"/>
</dbReference>
<sequence length="182" mass="19570">MIAFKSMLCLEALFFVVAAQTPSGFNPSITQPLKVTYGANDISPAGKMIARPETANPPTIGVPQNMISATAKGFVAMVDLDVPRGNQRVTNLHWFAPNVDISKANAVVPTGAGVVSYRQPSPPPGDTPHRYIYLMYAQPGNFTAPPQFAMLQQNRLGFDVNAFATMNGLGQPMAANFIMVQQ</sequence>
<accession>A0A6A6USS3</accession>